<gene>
    <name evidence="1" type="ORF">AMORRO_LOCUS6053</name>
</gene>
<reference evidence="1" key="1">
    <citation type="submission" date="2021-06" db="EMBL/GenBank/DDBJ databases">
        <authorList>
            <person name="Kallberg Y."/>
            <person name="Tangrot J."/>
            <person name="Rosling A."/>
        </authorList>
    </citation>
    <scope>NUCLEOTIDE SEQUENCE</scope>
    <source>
        <strain evidence="1">CL551</strain>
    </source>
</reference>
<sequence>MLLGITNGGSTLFWSTPISSTILYSSIPSSIKASIVARRNDVPRYKSYRTLGDLGEGNELVFGSDKRFELIDLWRKLDRIFPFKKDLFRLNLNVIESDDPYLLNSRRRPYSP</sequence>
<evidence type="ECO:0000313" key="1">
    <source>
        <dbReference type="EMBL" id="CAG8561808.1"/>
    </source>
</evidence>
<dbReference type="EMBL" id="CAJVPV010003883">
    <property type="protein sequence ID" value="CAG8561808.1"/>
    <property type="molecule type" value="Genomic_DNA"/>
</dbReference>
<name>A0A9N9FTV1_9GLOM</name>
<keyword evidence="2" id="KW-1185">Reference proteome</keyword>
<protein>
    <submittedName>
        <fullName evidence="1">18416_t:CDS:1</fullName>
    </submittedName>
</protein>
<dbReference type="AlphaFoldDB" id="A0A9N9FTV1"/>
<dbReference type="Proteomes" id="UP000789342">
    <property type="component" value="Unassembled WGS sequence"/>
</dbReference>
<feature type="non-terminal residue" evidence="1">
    <location>
        <position position="1"/>
    </location>
</feature>
<evidence type="ECO:0000313" key="2">
    <source>
        <dbReference type="Proteomes" id="UP000789342"/>
    </source>
</evidence>
<proteinExistence type="predicted"/>
<comment type="caution">
    <text evidence="1">The sequence shown here is derived from an EMBL/GenBank/DDBJ whole genome shotgun (WGS) entry which is preliminary data.</text>
</comment>
<organism evidence="1 2">
    <name type="scientific">Acaulospora morrowiae</name>
    <dbReference type="NCBI Taxonomy" id="94023"/>
    <lineage>
        <taxon>Eukaryota</taxon>
        <taxon>Fungi</taxon>
        <taxon>Fungi incertae sedis</taxon>
        <taxon>Mucoromycota</taxon>
        <taxon>Glomeromycotina</taxon>
        <taxon>Glomeromycetes</taxon>
        <taxon>Diversisporales</taxon>
        <taxon>Acaulosporaceae</taxon>
        <taxon>Acaulospora</taxon>
    </lineage>
</organism>
<accession>A0A9N9FTV1</accession>